<evidence type="ECO:0000313" key="3">
    <source>
        <dbReference type="EMBL" id="WUS23517.1"/>
    </source>
</evidence>
<gene>
    <name evidence="3" type="ORF">OG727_15250</name>
    <name evidence="2" type="ORF">Scani_14940</name>
</gene>
<dbReference type="AlphaFoldDB" id="A0A640S439"/>
<proteinExistence type="predicted"/>
<dbReference type="GeneID" id="96637627"/>
<keyword evidence="5" id="KW-1185">Reference proteome</keyword>
<evidence type="ECO:0000313" key="4">
    <source>
        <dbReference type="Proteomes" id="UP000435837"/>
    </source>
</evidence>
<dbReference type="Proteomes" id="UP001432292">
    <property type="component" value="Chromosome"/>
</dbReference>
<feature type="region of interest" description="Disordered" evidence="1">
    <location>
        <begin position="102"/>
        <end position="121"/>
    </location>
</feature>
<reference evidence="2 4" key="1">
    <citation type="submission" date="2019-12" db="EMBL/GenBank/DDBJ databases">
        <title>Whole genome shotgun sequence of Streptomyces caniferus NBRC 15389.</title>
        <authorList>
            <person name="Ichikawa N."/>
            <person name="Kimura A."/>
            <person name="Kitahashi Y."/>
            <person name="Komaki H."/>
            <person name="Tamura T."/>
        </authorList>
    </citation>
    <scope>NUCLEOTIDE SEQUENCE [LARGE SCALE GENOMIC DNA]</scope>
    <source>
        <strain evidence="2 4">NBRC 15389</strain>
    </source>
</reference>
<dbReference type="EMBL" id="CP108473">
    <property type="protein sequence ID" value="WUS23517.1"/>
    <property type="molecule type" value="Genomic_DNA"/>
</dbReference>
<evidence type="ECO:0000256" key="1">
    <source>
        <dbReference type="SAM" id="MobiDB-lite"/>
    </source>
</evidence>
<evidence type="ECO:0000313" key="2">
    <source>
        <dbReference type="EMBL" id="GFE05226.1"/>
    </source>
</evidence>
<organism evidence="2 4">
    <name type="scientific">Streptomyces caniferus</name>
    <dbReference type="NCBI Taxonomy" id="285557"/>
    <lineage>
        <taxon>Bacteria</taxon>
        <taxon>Bacillati</taxon>
        <taxon>Actinomycetota</taxon>
        <taxon>Actinomycetes</taxon>
        <taxon>Kitasatosporales</taxon>
        <taxon>Streptomycetaceae</taxon>
        <taxon>Streptomyces</taxon>
    </lineage>
</organism>
<dbReference type="EMBL" id="BLIN01000002">
    <property type="protein sequence ID" value="GFE05226.1"/>
    <property type="molecule type" value="Genomic_DNA"/>
</dbReference>
<accession>A0A640S439</accession>
<evidence type="ECO:0000313" key="5">
    <source>
        <dbReference type="Proteomes" id="UP001432292"/>
    </source>
</evidence>
<sequence length="121" mass="12906">MHHAIAKYFESSPGDGEAAGHCGSARLLPWANADGNPCYLVGDGTGYVSRIADSVECLQLDMADGLLGHAEDMLACQRVTSPELRFLARGLADALRDVRRIAESRGARLPPPDQGLDEGED</sequence>
<name>A0A640S439_9ACTN</name>
<dbReference type="Proteomes" id="UP000435837">
    <property type="component" value="Unassembled WGS sequence"/>
</dbReference>
<reference evidence="3" key="2">
    <citation type="submission" date="2022-10" db="EMBL/GenBank/DDBJ databases">
        <title>The complete genomes of actinobacterial strains from the NBC collection.</title>
        <authorList>
            <person name="Joergensen T.S."/>
            <person name="Alvarez Arevalo M."/>
            <person name="Sterndorff E.B."/>
            <person name="Faurdal D."/>
            <person name="Vuksanovic O."/>
            <person name="Mourched A.-S."/>
            <person name="Charusanti P."/>
            <person name="Shaw S."/>
            <person name="Blin K."/>
            <person name="Weber T."/>
        </authorList>
    </citation>
    <scope>NUCLEOTIDE SEQUENCE</scope>
    <source>
        <strain evidence="3">NBC_01256</strain>
    </source>
</reference>
<protein>
    <submittedName>
        <fullName evidence="2">Uncharacterized protein</fullName>
    </submittedName>
</protein>
<dbReference type="RefSeq" id="WP_246295533.1">
    <property type="nucleotide sequence ID" value="NZ_BAAATH010000051.1"/>
</dbReference>